<reference evidence="11" key="1">
    <citation type="journal article" date="2020" name="Stud. Mycol.">
        <title>101 Dothideomycetes genomes: a test case for predicting lifestyles and emergence of pathogens.</title>
        <authorList>
            <person name="Haridas S."/>
            <person name="Albert R."/>
            <person name="Binder M."/>
            <person name="Bloem J."/>
            <person name="Labutti K."/>
            <person name="Salamov A."/>
            <person name="Andreopoulos B."/>
            <person name="Baker S."/>
            <person name="Barry K."/>
            <person name="Bills G."/>
            <person name="Bluhm B."/>
            <person name="Cannon C."/>
            <person name="Castanera R."/>
            <person name="Culley D."/>
            <person name="Daum C."/>
            <person name="Ezra D."/>
            <person name="Gonzalez J."/>
            <person name="Henrissat B."/>
            <person name="Kuo A."/>
            <person name="Liang C."/>
            <person name="Lipzen A."/>
            <person name="Lutzoni F."/>
            <person name="Magnuson J."/>
            <person name="Mondo S."/>
            <person name="Nolan M."/>
            <person name="Ohm R."/>
            <person name="Pangilinan J."/>
            <person name="Park H.-J."/>
            <person name="Ramirez L."/>
            <person name="Alfaro M."/>
            <person name="Sun H."/>
            <person name="Tritt A."/>
            <person name="Yoshinaga Y."/>
            <person name="Zwiers L.-H."/>
            <person name="Turgeon B."/>
            <person name="Goodwin S."/>
            <person name="Spatafora J."/>
            <person name="Crous P."/>
            <person name="Grigoriev I."/>
        </authorList>
    </citation>
    <scope>NUCLEOTIDE SEQUENCE</scope>
    <source>
        <strain evidence="11">CBS 183.55</strain>
    </source>
</reference>
<evidence type="ECO:0000256" key="7">
    <source>
        <dbReference type="ARBA" id="ARBA00023242"/>
    </source>
</evidence>
<dbReference type="GO" id="GO:0071011">
    <property type="term" value="C:precatalytic spliceosome"/>
    <property type="evidence" value="ECO:0007669"/>
    <property type="project" value="TreeGrafter"/>
</dbReference>
<keyword evidence="3 9" id="KW-0507">mRNA processing</keyword>
<comment type="similarity">
    <text evidence="2 9">Belongs to the snRNP Sm proteins family.</text>
</comment>
<dbReference type="OrthoDB" id="422364at2759"/>
<evidence type="ECO:0000256" key="4">
    <source>
        <dbReference type="ARBA" id="ARBA00022728"/>
    </source>
</evidence>
<evidence type="ECO:0000313" key="12">
    <source>
        <dbReference type="Proteomes" id="UP000800082"/>
    </source>
</evidence>
<dbReference type="AlphaFoldDB" id="A0A6A5R8B7"/>
<evidence type="ECO:0000256" key="8">
    <source>
        <dbReference type="ARBA" id="ARBA00023274"/>
    </source>
</evidence>
<comment type="function">
    <text evidence="9">Plays role in pre-mRNA splicing as component of the U4/U6-U5 tri-snRNP complex that is involved in spliceosome assembly, and as component of the precatalytic spliceosome (spliceosome B complex). The heptameric LSM2-8 complex binds specifically to the 3'-terminal U-tract of U6 snRNA.</text>
</comment>
<dbReference type="Proteomes" id="UP000800082">
    <property type="component" value="Unassembled WGS sequence"/>
</dbReference>
<dbReference type="PANTHER" id="PTHR15588">
    <property type="entry name" value="LSM1"/>
    <property type="match status" value="1"/>
</dbReference>
<evidence type="ECO:0000256" key="2">
    <source>
        <dbReference type="ARBA" id="ARBA00006850"/>
    </source>
</evidence>
<evidence type="ECO:0000256" key="1">
    <source>
        <dbReference type="ARBA" id="ARBA00004123"/>
    </source>
</evidence>
<dbReference type="SMART" id="SM00651">
    <property type="entry name" value="Sm"/>
    <property type="match status" value="1"/>
</dbReference>
<comment type="subunit">
    <text evidence="9">LSm subunits form a heteromer with a doughnut shape.</text>
</comment>
<dbReference type="InterPro" id="IPR001163">
    <property type="entry name" value="Sm_dom_euk/arc"/>
</dbReference>
<dbReference type="FunFam" id="2.30.30.100:FF:000027">
    <property type="entry name" value="U6 snRNA-associated Sm-like protein LSm8"/>
    <property type="match status" value="1"/>
</dbReference>
<dbReference type="GO" id="GO:0046540">
    <property type="term" value="C:U4/U6 x U5 tri-snRNP complex"/>
    <property type="evidence" value="ECO:0007669"/>
    <property type="project" value="UniProtKB-UniRule"/>
</dbReference>
<dbReference type="EMBL" id="ML979000">
    <property type="protein sequence ID" value="KAF1923863.1"/>
    <property type="molecule type" value="Genomic_DNA"/>
</dbReference>
<dbReference type="InterPro" id="IPR044642">
    <property type="entry name" value="PTHR15588"/>
</dbReference>
<keyword evidence="8 9" id="KW-0687">Ribonucleoprotein</keyword>
<proteinExistence type="inferred from homology"/>
<protein>
    <recommendedName>
        <fullName evidence="9">LSM2-LSM8 complex subunit LSM8</fullName>
    </recommendedName>
</protein>
<evidence type="ECO:0000256" key="9">
    <source>
        <dbReference type="RuleBase" id="RU365048"/>
    </source>
</evidence>
<keyword evidence="6 9" id="KW-0508">mRNA splicing</keyword>
<accession>A0A6A5R8B7</accession>
<dbReference type="GO" id="GO:0000398">
    <property type="term" value="P:mRNA splicing, via spliceosome"/>
    <property type="evidence" value="ECO:0007669"/>
    <property type="project" value="UniProtKB-UniRule"/>
</dbReference>
<evidence type="ECO:0000256" key="5">
    <source>
        <dbReference type="ARBA" id="ARBA00022884"/>
    </source>
</evidence>
<keyword evidence="12" id="KW-1185">Reference proteome</keyword>
<name>A0A6A5R8B7_9PLEO</name>
<gene>
    <name evidence="9" type="primary">LSM8</name>
    <name evidence="11" type="ORF">M421DRAFT_74158</name>
</gene>
<comment type="subcellular location">
    <subcellularLocation>
        <location evidence="1 9">Nucleus</location>
    </subcellularLocation>
</comment>
<dbReference type="Gene3D" id="2.30.30.100">
    <property type="match status" value="1"/>
</dbReference>
<feature type="domain" description="Sm" evidence="10">
    <location>
        <begin position="1"/>
        <end position="77"/>
    </location>
</feature>
<dbReference type="GO" id="GO:0005688">
    <property type="term" value="C:U6 snRNP"/>
    <property type="evidence" value="ECO:0007669"/>
    <property type="project" value="UniProtKB-UniRule"/>
</dbReference>
<keyword evidence="5 9" id="KW-0694">RNA-binding</keyword>
<keyword evidence="7 9" id="KW-0539">Nucleus</keyword>
<dbReference type="InterPro" id="IPR047575">
    <property type="entry name" value="Sm"/>
</dbReference>
<dbReference type="InterPro" id="IPR010920">
    <property type="entry name" value="LSM_dom_sf"/>
</dbReference>
<dbReference type="SUPFAM" id="SSF50182">
    <property type="entry name" value="Sm-like ribonucleoproteins"/>
    <property type="match status" value="1"/>
</dbReference>
<organism evidence="11 12">
    <name type="scientific">Didymella exigua CBS 183.55</name>
    <dbReference type="NCBI Taxonomy" id="1150837"/>
    <lineage>
        <taxon>Eukaryota</taxon>
        <taxon>Fungi</taxon>
        <taxon>Dikarya</taxon>
        <taxon>Ascomycota</taxon>
        <taxon>Pezizomycotina</taxon>
        <taxon>Dothideomycetes</taxon>
        <taxon>Pleosporomycetidae</taxon>
        <taxon>Pleosporales</taxon>
        <taxon>Pleosporineae</taxon>
        <taxon>Didymellaceae</taxon>
        <taxon>Didymella</taxon>
    </lineage>
</organism>
<dbReference type="InterPro" id="IPR034103">
    <property type="entry name" value="Lsm8"/>
</dbReference>
<dbReference type="GO" id="GO:0003729">
    <property type="term" value="F:mRNA binding"/>
    <property type="evidence" value="ECO:0007669"/>
    <property type="project" value="TreeGrafter"/>
</dbReference>
<dbReference type="CDD" id="cd01727">
    <property type="entry name" value="LSm8"/>
    <property type="match status" value="1"/>
</dbReference>
<sequence>MALNSYLHKKVSVLTLDGRSMVGTLFSCDGSMNLVLTDALERIIRPADEGVASEEVPLGLYIVRGDSVAVCGRVDEDVDGKIDWRKVHGEVLGSTRHV</sequence>
<dbReference type="PROSITE" id="PS52002">
    <property type="entry name" value="SM"/>
    <property type="match status" value="1"/>
</dbReference>
<dbReference type="Pfam" id="PF01423">
    <property type="entry name" value="LSM"/>
    <property type="match status" value="1"/>
</dbReference>
<dbReference type="PANTHER" id="PTHR15588:SF9">
    <property type="entry name" value="U6 SNRNA-ASSOCIATED SM-LIKE PROTEIN LSM8"/>
    <property type="match status" value="1"/>
</dbReference>
<evidence type="ECO:0000259" key="10">
    <source>
        <dbReference type="PROSITE" id="PS52002"/>
    </source>
</evidence>
<evidence type="ECO:0000256" key="3">
    <source>
        <dbReference type="ARBA" id="ARBA00022664"/>
    </source>
</evidence>
<evidence type="ECO:0000256" key="6">
    <source>
        <dbReference type="ARBA" id="ARBA00023187"/>
    </source>
</evidence>
<evidence type="ECO:0000313" key="11">
    <source>
        <dbReference type="EMBL" id="KAF1923863.1"/>
    </source>
</evidence>
<keyword evidence="4 9" id="KW-0747">Spliceosome</keyword>